<gene>
    <name evidence="3" type="ORF">BCR41DRAFT_358865</name>
</gene>
<dbReference type="OrthoDB" id="2450006at2759"/>
<evidence type="ECO:0000256" key="1">
    <source>
        <dbReference type="SAM" id="MobiDB-lite"/>
    </source>
</evidence>
<name>A0A1Y2GGR5_9FUNG</name>
<comment type="caution">
    <text evidence="3">The sequence shown here is derived from an EMBL/GenBank/DDBJ whole genome shotgun (WGS) entry which is preliminary data.</text>
</comment>
<feature type="region of interest" description="Disordered" evidence="1">
    <location>
        <begin position="13"/>
        <end position="35"/>
    </location>
</feature>
<feature type="transmembrane region" description="Helical" evidence="2">
    <location>
        <begin position="472"/>
        <end position="490"/>
    </location>
</feature>
<organism evidence="3 4">
    <name type="scientific">Lobosporangium transversale</name>
    <dbReference type="NCBI Taxonomy" id="64571"/>
    <lineage>
        <taxon>Eukaryota</taxon>
        <taxon>Fungi</taxon>
        <taxon>Fungi incertae sedis</taxon>
        <taxon>Mucoromycota</taxon>
        <taxon>Mortierellomycotina</taxon>
        <taxon>Mortierellomycetes</taxon>
        <taxon>Mortierellales</taxon>
        <taxon>Mortierellaceae</taxon>
        <taxon>Lobosporangium</taxon>
    </lineage>
</organism>
<dbReference type="AlphaFoldDB" id="A0A1Y2GGR5"/>
<feature type="compositionally biased region" description="Low complexity" evidence="1">
    <location>
        <begin position="90"/>
        <end position="106"/>
    </location>
</feature>
<protein>
    <submittedName>
        <fullName evidence="3">Uncharacterized protein</fullName>
    </submittedName>
</protein>
<keyword evidence="2" id="KW-0812">Transmembrane</keyword>
<feature type="compositionally biased region" description="Polar residues" evidence="1">
    <location>
        <begin position="24"/>
        <end position="35"/>
    </location>
</feature>
<keyword evidence="2" id="KW-1133">Transmembrane helix</keyword>
<sequence length="491" mass="52855">MVVSYSTPAFTDSLPQAPFPTPPAHTQSSMKCNGSSIHHHSHEFCPDIDPASILLASRNDVQPISQPPVACTNVHTVSMPTIYPSHCLPSSTLASSPPRSSMASSSPLPPSPSSSSRNSGQSLTSLTPSLSPSSIISLQRAARHEKKHKISSTNESSSHYHQHQLHQKKQQKKGLQHCHGHQDYQGDQGYSCRRSTTYRDSSNGKDNDNHRSNDDNGDKRSRQPRIVNRSAILTAAEIQTEGRAEGQRGKSSIVTTSMCQQQHHQEETPVKSRLPNWALSIRKSFPWSARNTDERSGIISSPSSSSTSTSAYVSSAGKASTVTHMLSSSSAPSSLASISSSPDITPCLSTPSVGISYNINIDNTNTTAITSPLQDIQGQTQHQDKNQESASRALSSLCSEKLEARTAATTATATVEARAKSTKEAYAAHTRTAAISTATTKRCFSITFPHSCSSFLGQPRIQPLKESRKRKIGSGLITVFCIIAVVILVLC</sequence>
<dbReference type="RefSeq" id="XP_021878717.1">
    <property type="nucleotide sequence ID" value="XM_022025132.1"/>
</dbReference>
<feature type="region of interest" description="Disordered" evidence="1">
    <location>
        <begin position="291"/>
        <end position="311"/>
    </location>
</feature>
<reference evidence="3 4" key="1">
    <citation type="submission" date="2016-07" db="EMBL/GenBank/DDBJ databases">
        <title>Pervasive Adenine N6-methylation of Active Genes in Fungi.</title>
        <authorList>
            <consortium name="DOE Joint Genome Institute"/>
            <person name="Mondo S.J."/>
            <person name="Dannebaum R.O."/>
            <person name="Kuo R.C."/>
            <person name="Labutti K."/>
            <person name="Haridas S."/>
            <person name="Kuo A."/>
            <person name="Salamov A."/>
            <person name="Ahrendt S.R."/>
            <person name="Lipzen A."/>
            <person name="Sullivan W."/>
            <person name="Andreopoulos W.B."/>
            <person name="Clum A."/>
            <person name="Lindquist E."/>
            <person name="Daum C."/>
            <person name="Ramamoorthy G.K."/>
            <person name="Gryganskyi A."/>
            <person name="Culley D."/>
            <person name="Magnuson J.K."/>
            <person name="James T.Y."/>
            <person name="O'Malley M.A."/>
            <person name="Stajich J.E."/>
            <person name="Spatafora J.W."/>
            <person name="Visel A."/>
            <person name="Grigoriev I.V."/>
        </authorList>
    </citation>
    <scope>NUCLEOTIDE SEQUENCE [LARGE SCALE GENOMIC DNA]</scope>
    <source>
        <strain evidence="3 4">NRRL 3116</strain>
    </source>
</reference>
<feature type="compositionally biased region" description="Basic residues" evidence="1">
    <location>
        <begin position="141"/>
        <end position="150"/>
    </location>
</feature>
<dbReference type="Proteomes" id="UP000193648">
    <property type="component" value="Unassembled WGS sequence"/>
</dbReference>
<evidence type="ECO:0000313" key="4">
    <source>
        <dbReference type="Proteomes" id="UP000193648"/>
    </source>
</evidence>
<dbReference type="EMBL" id="MCFF01000035">
    <property type="protein sequence ID" value="ORZ09090.1"/>
    <property type="molecule type" value="Genomic_DNA"/>
</dbReference>
<accession>A0A1Y2GGR5</accession>
<feature type="compositionally biased region" description="Polar residues" evidence="1">
    <location>
        <begin position="249"/>
        <end position="262"/>
    </location>
</feature>
<evidence type="ECO:0000256" key="2">
    <source>
        <dbReference type="SAM" id="Phobius"/>
    </source>
</evidence>
<keyword evidence="2" id="KW-0472">Membrane</keyword>
<evidence type="ECO:0000313" key="3">
    <source>
        <dbReference type="EMBL" id="ORZ09090.1"/>
    </source>
</evidence>
<proteinExistence type="predicted"/>
<feature type="compositionally biased region" description="Basic and acidic residues" evidence="1">
    <location>
        <begin position="202"/>
        <end position="221"/>
    </location>
</feature>
<feature type="compositionally biased region" description="Low complexity" evidence="1">
    <location>
        <begin position="113"/>
        <end position="138"/>
    </location>
</feature>
<dbReference type="InParanoid" id="A0A1Y2GGR5"/>
<feature type="compositionally biased region" description="Basic residues" evidence="1">
    <location>
        <begin position="160"/>
        <end position="179"/>
    </location>
</feature>
<feature type="compositionally biased region" description="Low complexity" evidence="1">
    <location>
        <begin position="297"/>
        <end position="311"/>
    </location>
</feature>
<dbReference type="GeneID" id="33566976"/>
<feature type="region of interest" description="Disordered" evidence="1">
    <location>
        <begin position="90"/>
        <end position="270"/>
    </location>
</feature>
<keyword evidence="4" id="KW-1185">Reference proteome</keyword>